<comment type="caution">
    <text evidence="4">The sequence shown here is derived from an EMBL/GenBank/DDBJ whole genome shotgun (WGS) entry which is preliminary data.</text>
</comment>
<dbReference type="Proteomes" id="UP000294664">
    <property type="component" value="Unassembled WGS sequence"/>
</dbReference>
<evidence type="ECO:0000256" key="2">
    <source>
        <dbReference type="SAM" id="Phobius"/>
    </source>
</evidence>
<dbReference type="RefSeq" id="WP_132035968.1">
    <property type="nucleotide sequence ID" value="NZ_SMAI01000021.1"/>
</dbReference>
<keyword evidence="5" id="KW-1185">Reference proteome</keyword>
<evidence type="ECO:0000313" key="4">
    <source>
        <dbReference type="EMBL" id="TCT00617.1"/>
    </source>
</evidence>
<protein>
    <submittedName>
        <fullName evidence="4">Uncharacterized protein YjbJ (UPF0337 family)</fullName>
    </submittedName>
</protein>
<proteinExistence type="inferred from homology"/>
<evidence type="ECO:0000256" key="1">
    <source>
        <dbReference type="ARBA" id="ARBA00009129"/>
    </source>
</evidence>
<reference evidence="4 5" key="1">
    <citation type="submission" date="2019-03" db="EMBL/GenBank/DDBJ databases">
        <title>Genomic Encyclopedia of Type Strains, Phase IV (KMG-IV): sequencing the most valuable type-strain genomes for metagenomic binning, comparative biology and taxonomic classification.</title>
        <authorList>
            <person name="Goeker M."/>
        </authorList>
    </citation>
    <scope>NUCLEOTIDE SEQUENCE [LARGE SCALE GENOMIC DNA]</scope>
    <source>
        <strain evidence="4 5">DSM 9035</strain>
    </source>
</reference>
<keyword evidence="2" id="KW-0812">Transmembrane</keyword>
<gene>
    <name evidence="4" type="ORF">EDC64_12138</name>
</gene>
<keyword evidence="2" id="KW-0472">Membrane</keyword>
<dbReference type="AlphaFoldDB" id="A0A4R3LR77"/>
<feature type="transmembrane region" description="Helical" evidence="2">
    <location>
        <begin position="59"/>
        <end position="77"/>
    </location>
</feature>
<dbReference type="Pfam" id="PF05532">
    <property type="entry name" value="CsbD"/>
    <property type="match status" value="1"/>
</dbReference>
<evidence type="ECO:0000259" key="3">
    <source>
        <dbReference type="Pfam" id="PF05532"/>
    </source>
</evidence>
<feature type="domain" description="CsbD-like" evidence="3">
    <location>
        <begin position="4"/>
        <end position="55"/>
    </location>
</feature>
<accession>A0A4R3LR77</accession>
<sequence length="79" mass="8317">MDEDRIKGAANEWGGKAKEAAGAISGNDSLRGEGYADQIQGRAENAVGQVKDYVNDRPMNAVLAAGVIGFVVGMWVGRH</sequence>
<dbReference type="InterPro" id="IPR008462">
    <property type="entry name" value="CsbD"/>
</dbReference>
<name>A0A4R3LR77_9HYPH</name>
<dbReference type="InterPro" id="IPR036629">
    <property type="entry name" value="YjbJ_sf"/>
</dbReference>
<dbReference type="EMBL" id="SMAI01000021">
    <property type="protein sequence ID" value="TCT00617.1"/>
    <property type="molecule type" value="Genomic_DNA"/>
</dbReference>
<evidence type="ECO:0000313" key="5">
    <source>
        <dbReference type="Proteomes" id="UP000294664"/>
    </source>
</evidence>
<dbReference type="Gene3D" id="1.10.1470.10">
    <property type="entry name" value="YjbJ"/>
    <property type="match status" value="1"/>
</dbReference>
<comment type="similarity">
    <text evidence="1">Belongs to the UPF0337 (CsbD) family.</text>
</comment>
<dbReference type="OrthoDB" id="9796058at2"/>
<dbReference type="SUPFAM" id="SSF69047">
    <property type="entry name" value="Hypothetical protein YjbJ"/>
    <property type="match status" value="1"/>
</dbReference>
<keyword evidence="2" id="KW-1133">Transmembrane helix</keyword>
<organism evidence="4 5">
    <name type="scientific">Aquabacter spiritensis</name>
    <dbReference type="NCBI Taxonomy" id="933073"/>
    <lineage>
        <taxon>Bacteria</taxon>
        <taxon>Pseudomonadati</taxon>
        <taxon>Pseudomonadota</taxon>
        <taxon>Alphaproteobacteria</taxon>
        <taxon>Hyphomicrobiales</taxon>
        <taxon>Xanthobacteraceae</taxon>
        <taxon>Aquabacter</taxon>
    </lineage>
</organism>